<evidence type="ECO:0000256" key="1">
    <source>
        <dbReference type="SAM" id="MobiDB-lite"/>
    </source>
</evidence>
<evidence type="ECO:0000313" key="2">
    <source>
        <dbReference type="EMBL" id="KAB0498266.1"/>
    </source>
</evidence>
<dbReference type="Proteomes" id="UP000182814">
    <property type="component" value="Chromosome I"/>
</dbReference>
<feature type="compositionally biased region" description="Polar residues" evidence="1">
    <location>
        <begin position="46"/>
        <end position="56"/>
    </location>
</feature>
<sequence length="327" mass="36987">MGKKQQNDKKRHHFVPKAYLKAFCNESGRVWVYRKDNPQQPRPESPDSTQFRNYYYSQPKPDGGQDNNALEDFFSTIESGWPKTVAKLRANRDMNDQLSNLFEFMSLQRARVPAARDLTEGIDAHFVKSQLTSMHARGELPTPPLGFEDLPNMAEVAIDPHRSIHAMVDMFQGMGALYDVIGLSVVHNKTSRPFLTSDNPVIWFDPSITFEQQLPYTVNLPQGPVALIFPISPHLAIVGDTALAQSYAKQGLLQAEIDDEELIKAINEQICRFAYESILASALGQEDLILKHAECSPVLETKEIRGWNGSITVHQQVFGKRHTKPKW</sequence>
<protein>
    <submittedName>
        <fullName evidence="2">DUF4238 domain-containing protein</fullName>
    </submittedName>
</protein>
<dbReference type="Pfam" id="PF14022">
    <property type="entry name" value="DUF4238"/>
    <property type="match status" value="1"/>
</dbReference>
<evidence type="ECO:0000313" key="5">
    <source>
        <dbReference type="Proteomes" id="UP000434925"/>
    </source>
</evidence>
<gene>
    <name evidence="2" type="ORF">F7R14_27390</name>
    <name evidence="3" type="ORF">SAMN04490191_5127</name>
</gene>
<organism evidence="3 4">
    <name type="scientific">Pseudomonas lini</name>
    <dbReference type="NCBI Taxonomy" id="163011"/>
    <lineage>
        <taxon>Bacteria</taxon>
        <taxon>Pseudomonadati</taxon>
        <taxon>Pseudomonadota</taxon>
        <taxon>Gammaproteobacteria</taxon>
        <taxon>Pseudomonadales</taxon>
        <taxon>Pseudomonadaceae</taxon>
        <taxon>Pseudomonas</taxon>
    </lineage>
</organism>
<reference evidence="2 5" key="3">
    <citation type="submission" date="2019-09" db="EMBL/GenBank/DDBJ databases">
        <title>Draft genome sequences of 48 bacterial type strains from the CCUG.</title>
        <authorList>
            <person name="Tunovic T."/>
            <person name="Pineiro-Iglesias B."/>
            <person name="Unosson C."/>
            <person name="Inganas E."/>
            <person name="Ohlen M."/>
            <person name="Cardew S."/>
            <person name="Jensie-Markopoulos S."/>
            <person name="Salva-Serra F."/>
            <person name="Jaen-Luchoro D."/>
            <person name="Karlsson R."/>
            <person name="Svensson-Stadler L."/>
            <person name="Chun J."/>
            <person name="Moore E."/>
        </authorList>
    </citation>
    <scope>NUCLEOTIDE SEQUENCE [LARGE SCALE GENOMIC DNA]</scope>
    <source>
        <strain evidence="2 5">CCUG 51522</strain>
    </source>
</reference>
<accession>A0A0J6HID4</accession>
<dbReference type="RefSeq" id="WP_048395210.1">
    <property type="nucleotide sequence ID" value="NZ_JYLB01000003.1"/>
</dbReference>
<reference evidence="3" key="1">
    <citation type="submission" date="2016-10" db="EMBL/GenBank/DDBJ databases">
        <authorList>
            <person name="de Groot N.N."/>
        </authorList>
    </citation>
    <scope>NUCLEOTIDE SEQUENCE [LARGE SCALE GENOMIC DNA]</scope>
    <source>
        <strain evidence="3">BS3782</strain>
    </source>
</reference>
<keyword evidence="4" id="KW-1185">Reference proteome</keyword>
<evidence type="ECO:0000313" key="4">
    <source>
        <dbReference type="Proteomes" id="UP000182814"/>
    </source>
</evidence>
<dbReference type="PATRIC" id="fig|163011.3.peg.3421"/>
<dbReference type="Proteomes" id="UP000434925">
    <property type="component" value="Unassembled WGS sequence"/>
</dbReference>
<dbReference type="EMBL" id="LT629746">
    <property type="protein sequence ID" value="SDT55121.1"/>
    <property type="molecule type" value="Genomic_DNA"/>
</dbReference>
<proteinExistence type="predicted"/>
<dbReference type="EMBL" id="VZPO01000013">
    <property type="protein sequence ID" value="KAB0498266.1"/>
    <property type="molecule type" value="Genomic_DNA"/>
</dbReference>
<feature type="region of interest" description="Disordered" evidence="1">
    <location>
        <begin position="34"/>
        <end position="67"/>
    </location>
</feature>
<reference evidence="4" key="2">
    <citation type="submission" date="2016-10" db="EMBL/GenBank/DDBJ databases">
        <authorList>
            <person name="Varghese N."/>
            <person name="Submissions S."/>
        </authorList>
    </citation>
    <scope>NUCLEOTIDE SEQUENCE [LARGE SCALE GENOMIC DNA]</scope>
    <source>
        <strain evidence="4">BS3782</strain>
    </source>
</reference>
<evidence type="ECO:0000313" key="3">
    <source>
        <dbReference type="EMBL" id="SDT55121.1"/>
    </source>
</evidence>
<dbReference type="AlphaFoldDB" id="A0A0J6HID4"/>
<dbReference type="InterPro" id="IPR025332">
    <property type="entry name" value="DUF4238"/>
</dbReference>
<name>A0A0J6HID4_9PSED</name>